<dbReference type="Pfam" id="PF13505">
    <property type="entry name" value="OMP_b-brl"/>
    <property type="match status" value="1"/>
</dbReference>
<dbReference type="PANTHER" id="PTHR34001">
    <property type="entry name" value="BLL7405 PROTEIN"/>
    <property type="match status" value="1"/>
</dbReference>
<evidence type="ECO:0000256" key="3">
    <source>
        <dbReference type="ARBA" id="ARBA00023136"/>
    </source>
</evidence>
<evidence type="ECO:0000256" key="4">
    <source>
        <dbReference type="ARBA" id="ARBA00023237"/>
    </source>
</evidence>
<gene>
    <name evidence="8" type="ORF">DFR50_12539</name>
</gene>
<organism evidence="8 9">
    <name type="scientific">Roseiarcus fermentans</name>
    <dbReference type="NCBI Taxonomy" id="1473586"/>
    <lineage>
        <taxon>Bacteria</taxon>
        <taxon>Pseudomonadati</taxon>
        <taxon>Pseudomonadota</taxon>
        <taxon>Alphaproteobacteria</taxon>
        <taxon>Hyphomicrobiales</taxon>
        <taxon>Roseiarcaceae</taxon>
        <taxon>Roseiarcus</taxon>
    </lineage>
</organism>
<keyword evidence="3" id="KW-0472">Membrane</keyword>
<dbReference type="SUPFAM" id="SSF56925">
    <property type="entry name" value="OMPA-like"/>
    <property type="match status" value="1"/>
</dbReference>
<dbReference type="AlphaFoldDB" id="A0A366F1T2"/>
<dbReference type="InterPro" id="IPR027385">
    <property type="entry name" value="Beta-barrel_OMP"/>
</dbReference>
<comment type="caution">
    <text evidence="8">The sequence shown here is derived from an EMBL/GenBank/DDBJ whole genome shotgun (WGS) entry which is preliminary data.</text>
</comment>
<feature type="signal peptide" evidence="6">
    <location>
        <begin position="1"/>
        <end position="23"/>
    </location>
</feature>
<dbReference type="EMBL" id="QNRK01000025">
    <property type="protein sequence ID" value="RBP08557.1"/>
    <property type="molecule type" value="Genomic_DNA"/>
</dbReference>
<proteinExistence type="inferred from homology"/>
<reference evidence="8 9" key="1">
    <citation type="submission" date="2018-06" db="EMBL/GenBank/DDBJ databases">
        <title>Genomic Encyclopedia of Type Strains, Phase IV (KMG-IV): sequencing the most valuable type-strain genomes for metagenomic binning, comparative biology and taxonomic classification.</title>
        <authorList>
            <person name="Goeker M."/>
        </authorList>
    </citation>
    <scope>NUCLEOTIDE SEQUENCE [LARGE SCALE GENOMIC DNA]</scope>
    <source>
        <strain evidence="8 9">DSM 24875</strain>
    </source>
</reference>
<keyword evidence="9" id="KW-1185">Reference proteome</keyword>
<dbReference type="PANTHER" id="PTHR34001:SF3">
    <property type="entry name" value="BLL7405 PROTEIN"/>
    <property type="match status" value="1"/>
</dbReference>
<dbReference type="Gene3D" id="2.40.160.20">
    <property type="match status" value="1"/>
</dbReference>
<dbReference type="Proteomes" id="UP000253529">
    <property type="component" value="Unassembled WGS sequence"/>
</dbReference>
<comment type="similarity">
    <text evidence="5">Belongs to the Omp25/RopB family.</text>
</comment>
<evidence type="ECO:0000256" key="2">
    <source>
        <dbReference type="ARBA" id="ARBA00022729"/>
    </source>
</evidence>
<accession>A0A366F1T2</accession>
<name>A0A366F1T2_9HYPH</name>
<feature type="domain" description="Outer membrane protein beta-barrel" evidence="7">
    <location>
        <begin position="35"/>
        <end position="233"/>
    </location>
</feature>
<keyword evidence="4" id="KW-0998">Cell outer membrane</keyword>
<dbReference type="RefSeq" id="WP_113891140.1">
    <property type="nucleotide sequence ID" value="NZ_QNRK01000025.1"/>
</dbReference>
<evidence type="ECO:0000259" key="7">
    <source>
        <dbReference type="Pfam" id="PF13505"/>
    </source>
</evidence>
<evidence type="ECO:0000313" key="9">
    <source>
        <dbReference type="Proteomes" id="UP000253529"/>
    </source>
</evidence>
<keyword evidence="2 6" id="KW-0732">Signal</keyword>
<comment type="subcellular location">
    <subcellularLocation>
        <location evidence="1">Cell outer membrane</location>
    </subcellularLocation>
</comment>
<evidence type="ECO:0000256" key="1">
    <source>
        <dbReference type="ARBA" id="ARBA00004442"/>
    </source>
</evidence>
<evidence type="ECO:0000256" key="6">
    <source>
        <dbReference type="SAM" id="SignalP"/>
    </source>
</evidence>
<feature type="chain" id="PRO_5016776896" evidence="6">
    <location>
        <begin position="24"/>
        <end position="235"/>
    </location>
</feature>
<dbReference type="InterPro" id="IPR051692">
    <property type="entry name" value="OMP-like"/>
</dbReference>
<evidence type="ECO:0000256" key="5">
    <source>
        <dbReference type="ARBA" id="ARBA00038306"/>
    </source>
</evidence>
<sequence length="235" mass="25225">MDRRCIFGALAIPLTLLAGGAQAADLPTKKSAPAPIMAPAPYSWTGAYVGLQGGYGWGSQEVYLPSVWWRYWGDERHGGFGGALAGYDYQMGNVVVGLQADYNVANITGGASPFGGKYNTSSTVNSFGAVDLKLGYAADRVLVYALGGLGLMNVSYTLNQPLYPYAYGKYNDFRAMPNVGVGVEYAVNTNWTAFADVRYFRSASQSYSAMPVLGPRSITEVNTIYRLGVTYKFGG</sequence>
<dbReference type="OrthoDB" id="9815357at2"/>
<protein>
    <submittedName>
        <fullName evidence="8">Outer membrane immunogenic protein</fullName>
    </submittedName>
</protein>
<dbReference type="InterPro" id="IPR011250">
    <property type="entry name" value="OMP/PagP_B-barrel"/>
</dbReference>
<evidence type="ECO:0000313" key="8">
    <source>
        <dbReference type="EMBL" id="RBP08557.1"/>
    </source>
</evidence>